<dbReference type="GO" id="GO:0030687">
    <property type="term" value="C:preribosome, large subunit precursor"/>
    <property type="evidence" value="ECO:0007669"/>
    <property type="project" value="TreeGrafter"/>
</dbReference>
<dbReference type="PaxDb" id="9986-ENSOCUP00000011599"/>
<evidence type="ECO:0000256" key="2">
    <source>
        <dbReference type="ARBA" id="ARBA00010077"/>
    </source>
</evidence>
<comment type="function">
    <text evidence="5">Involved in ribosomal large subunit assembly.</text>
</comment>
<comment type="subcellular location">
    <subcellularLocation>
        <location evidence="1 5">Nucleus</location>
    </subcellularLocation>
</comment>
<dbReference type="FunCoup" id="G1T5H5">
    <property type="interactions" value="1535"/>
</dbReference>
<feature type="compositionally biased region" description="Basic and acidic residues" evidence="6">
    <location>
        <begin position="211"/>
        <end position="221"/>
    </location>
</feature>
<dbReference type="GO" id="GO:0005783">
    <property type="term" value="C:endoplasmic reticulum"/>
    <property type="evidence" value="ECO:0007669"/>
    <property type="project" value="Ensembl"/>
</dbReference>
<organism evidence="7 8">
    <name type="scientific">Oryctolagus cuniculus</name>
    <name type="common">Rabbit</name>
    <dbReference type="NCBI Taxonomy" id="9986"/>
    <lineage>
        <taxon>Eukaryota</taxon>
        <taxon>Metazoa</taxon>
        <taxon>Chordata</taxon>
        <taxon>Craniata</taxon>
        <taxon>Vertebrata</taxon>
        <taxon>Euteleostomi</taxon>
        <taxon>Mammalia</taxon>
        <taxon>Eutheria</taxon>
        <taxon>Euarchontoglires</taxon>
        <taxon>Glires</taxon>
        <taxon>Lagomorpha</taxon>
        <taxon>Leporidae</taxon>
        <taxon>Oryctolagus</taxon>
    </lineage>
</organism>
<dbReference type="GO" id="GO:0008097">
    <property type="term" value="F:5S rRNA binding"/>
    <property type="evidence" value="ECO:0007669"/>
    <property type="project" value="Ensembl"/>
</dbReference>
<dbReference type="GO" id="GO:0002244">
    <property type="term" value="P:hematopoietic progenitor cell differentiation"/>
    <property type="evidence" value="ECO:0007669"/>
    <property type="project" value="Ensembl"/>
</dbReference>
<dbReference type="HOGENOM" id="CLU_065163_1_0_1"/>
<feature type="compositionally biased region" description="Basic residues" evidence="6">
    <location>
        <begin position="278"/>
        <end position="291"/>
    </location>
</feature>
<dbReference type="EMBL" id="AAGW02047007">
    <property type="status" value="NOT_ANNOTATED_CDS"/>
    <property type="molecule type" value="Genomic_DNA"/>
</dbReference>
<keyword evidence="4 5" id="KW-0539">Nucleus</keyword>
<proteinExistence type="inferred from homology"/>
<evidence type="ECO:0000256" key="4">
    <source>
        <dbReference type="ARBA" id="ARBA00023242"/>
    </source>
</evidence>
<name>G1T5H5_RABIT</name>
<dbReference type="GO" id="GO:0000794">
    <property type="term" value="C:condensed nuclear chromosome"/>
    <property type="evidence" value="ECO:0007669"/>
    <property type="project" value="Ensembl"/>
</dbReference>
<evidence type="ECO:0000313" key="7">
    <source>
        <dbReference type="Ensembl" id="ENSOCUP00000011599.2"/>
    </source>
</evidence>
<accession>G1T5H5</accession>
<dbReference type="eggNOG" id="KOG1765">
    <property type="taxonomic scope" value="Eukaryota"/>
</dbReference>
<feature type="region of interest" description="Disordered" evidence="6">
    <location>
        <begin position="207"/>
        <end position="345"/>
    </location>
</feature>
<dbReference type="SMR" id="G1T5H5"/>
<dbReference type="Pfam" id="PF04939">
    <property type="entry name" value="RRS1"/>
    <property type="match status" value="1"/>
</dbReference>
<evidence type="ECO:0000256" key="1">
    <source>
        <dbReference type="ARBA" id="ARBA00004123"/>
    </source>
</evidence>
<dbReference type="AlphaFoldDB" id="G1T5H5"/>
<dbReference type="InParanoid" id="G1T5H5"/>
<dbReference type="Bgee" id="ENSOCUG00000013490">
    <property type="expression patterns" value="Expressed in autopod skin and 19 other cell types or tissues"/>
</dbReference>
<dbReference type="Ensembl" id="ENSOCUT00000013482.2">
    <property type="protein sequence ID" value="ENSOCUP00000011599.2"/>
    <property type="gene ID" value="ENSOCUG00000013490.2"/>
</dbReference>
<reference evidence="7" key="2">
    <citation type="submission" date="2025-08" db="UniProtKB">
        <authorList>
            <consortium name="Ensembl"/>
        </authorList>
    </citation>
    <scope>IDENTIFICATION</scope>
    <source>
        <strain evidence="7">Thorbecke</strain>
    </source>
</reference>
<dbReference type="GO" id="GO:0007080">
    <property type="term" value="P:mitotic metaphase chromosome alignment"/>
    <property type="evidence" value="ECO:0007669"/>
    <property type="project" value="Ensembl"/>
</dbReference>
<sequence>MEGHSVEELLAKAEKDEAEKLQRITVHKELELEFDLGNLLASDRNPPTGLRRAGPAPEAELRALARDNTQLLINQLWQLPTERVEEALVARLPEPTTRLPREKPVPRPRPLTRWQQFARLKGIRPKKKTNLVWDEVPGGADPMEDQFAKRIQAKKERVAKNELNRLRNLARAHKTQLPSTAGLHPTGHQSKEELGRAMQIAKVSTASLGRFQERLPKEKAPRGSGKKRKFQPLFGDFSAEKKNQLELLRVMNSKKPKLDVTKATNKQMREEDQEEAAKKRKMSQKGKRKGGRQGSGGQRKGGPRSHGGKRKGGSGSKMNSGPPGLGGKRRGGGGGGQRPGGKRRK</sequence>
<evidence type="ECO:0000256" key="5">
    <source>
        <dbReference type="RuleBase" id="RU364132"/>
    </source>
</evidence>
<dbReference type="GeneTree" id="ENSGT00390000005213"/>
<dbReference type="GO" id="GO:1902570">
    <property type="term" value="P:protein localization to nucleolus"/>
    <property type="evidence" value="ECO:0007669"/>
    <property type="project" value="Ensembl"/>
</dbReference>
<evidence type="ECO:0000256" key="3">
    <source>
        <dbReference type="ARBA" id="ARBA00022517"/>
    </source>
</evidence>
<reference evidence="7" key="3">
    <citation type="submission" date="2025-09" db="UniProtKB">
        <authorList>
            <consortium name="Ensembl"/>
        </authorList>
    </citation>
    <scope>IDENTIFICATION</scope>
    <source>
        <strain evidence="7">Thorbecke</strain>
    </source>
</reference>
<comment type="similarity">
    <text evidence="2 5">Belongs to the RRS1 family.</text>
</comment>
<evidence type="ECO:0000313" key="8">
    <source>
        <dbReference type="Proteomes" id="UP000001811"/>
    </source>
</evidence>
<dbReference type="Proteomes" id="UP000001811">
    <property type="component" value="Chromosome 3"/>
</dbReference>
<keyword evidence="8" id="KW-1185">Reference proteome</keyword>
<dbReference type="GO" id="GO:0005654">
    <property type="term" value="C:nucleoplasm"/>
    <property type="evidence" value="ECO:0007669"/>
    <property type="project" value="Ensembl"/>
</dbReference>
<dbReference type="PANTHER" id="PTHR17602">
    <property type="entry name" value="RIBOSOME BIOGENESIS REGULATORY PROTEIN"/>
    <property type="match status" value="1"/>
</dbReference>
<evidence type="ECO:0000256" key="6">
    <source>
        <dbReference type="SAM" id="MobiDB-lite"/>
    </source>
</evidence>
<dbReference type="GO" id="GO:0000447">
    <property type="term" value="P:endonucleolytic cleavage in ITS1 to separate SSU-rRNA from 5.8S rRNA and LSU-rRNA from tricistronic rRNA transcript (SSU-rRNA, 5.8S rRNA, LSU-rRNA)"/>
    <property type="evidence" value="ECO:0007669"/>
    <property type="project" value="TreeGrafter"/>
</dbReference>
<dbReference type="GO" id="GO:0000027">
    <property type="term" value="P:ribosomal large subunit assembly"/>
    <property type="evidence" value="ECO:0007669"/>
    <property type="project" value="Ensembl"/>
</dbReference>
<dbReference type="PANTHER" id="PTHR17602:SF4">
    <property type="entry name" value="RIBOSOME BIOGENESIS REGULATORY PROTEIN HOMOLOG"/>
    <property type="match status" value="1"/>
</dbReference>
<dbReference type="STRING" id="9986.ENSOCUP00000011599"/>
<dbReference type="InterPro" id="IPR007023">
    <property type="entry name" value="Ribosom_reg"/>
</dbReference>
<protein>
    <recommendedName>
        <fullName evidence="5">Ribosome biogenesis regulatory protein</fullName>
    </recommendedName>
</protein>
<dbReference type="GO" id="GO:1901796">
    <property type="term" value="P:regulation of signal transduction by p53 class mediator"/>
    <property type="evidence" value="ECO:0007669"/>
    <property type="project" value="Ensembl"/>
</dbReference>
<dbReference type="GO" id="GO:0005730">
    <property type="term" value="C:nucleolus"/>
    <property type="evidence" value="ECO:0007669"/>
    <property type="project" value="Ensembl"/>
</dbReference>
<feature type="compositionally biased region" description="Basic residues" evidence="6">
    <location>
        <begin position="301"/>
        <end position="312"/>
    </location>
</feature>
<keyword evidence="3 5" id="KW-0690">Ribosome biogenesis</keyword>
<gene>
    <name evidence="7" type="primary">RRS1</name>
</gene>
<reference evidence="7 8" key="1">
    <citation type="journal article" date="2011" name="Nature">
        <title>A high-resolution map of human evolutionary constraint using 29 mammals.</title>
        <authorList>
            <person name="Lindblad-Toh K."/>
            <person name="Garber M."/>
            <person name="Zuk O."/>
            <person name="Lin M.F."/>
            <person name="Parker B.J."/>
            <person name="Washietl S."/>
            <person name="Kheradpour P."/>
            <person name="Ernst J."/>
            <person name="Jordan G."/>
            <person name="Mauceli E."/>
            <person name="Ward L.D."/>
            <person name="Lowe C.B."/>
            <person name="Holloway A.K."/>
            <person name="Clamp M."/>
            <person name="Gnerre S."/>
            <person name="Alfoldi J."/>
            <person name="Beal K."/>
            <person name="Chang J."/>
            <person name="Clawson H."/>
            <person name="Cuff J."/>
            <person name="Di Palma F."/>
            <person name="Fitzgerald S."/>
            <person name="Flicek P."/>
            <person name="Guttman M."/>
            <person name="Hubisz M.J."/>
            <person name="Jaffe D.B."/>
            <person name="Jungreis I."/>
            <person name="Kent W.J."/>
            <person name="Kostka D."/>
            <person name="Lara M."/>
            <person name="Martins A.L."/>
            <person name="Massingham T."/>
            <person name="Moltke I."/>
            <person name="Raney B.J."/>
            <person name="Rasmussen M.D."/>
            <person name="Robinson J."/>
            <person name="Stark A."/>
            <person name="Vilella A.J."/>
            <person name="Wen J."/>
            <person name="Xie X."/>
            <person name="Zody M.C."/>
            <person name="Baldwin J."/>
            <person name="Bloom T."/>
            <person name="Chin C.W."/>
            <person name="Heiman D."/>
            <person name="Nicol R."/>
            <person name="Nusbaum C."/>
            <person name="Young S."/>
            <person name="Wilkinson J."/>
            <person name="Worley K.C."/>
            <person name="Kovar C.L."/>
            <person name="Muzny D.M."/>
            <person name="Gibbs R.A."/>
            <person name="Cree A."/>
            <person name="Dihn H.H."/>
            <person name="Fowler G."/>
            <person name="Jhangiani S."/>
            <person name="Joshi V."/>
            <person name="Lee S."/>
            <person name="Lewis L.R."/>
            <person name="Nazareth L.V."/>
            <person name="Okwuonu G."/>
            <person name="Santibanez J."/>
            <person name="Warren W.C."/>
            <person name="Mardis E.R."/>
            <person name="Weinstock G.M."/>
            <person name="Wilson R.K."/>
            <person name="Delehaunty K."/>
            <person name="Dooling D."/>
            <person name="Fronik C."/>
            <person name="Fulton L."/>
            <person name="Fulton B."/>
            <person name="Graves T."/>
            <person name="Minx P."/>
            <person name="Sodergren E."/>
            <person name="Birney E."/>
            <person name="Margulies E.H."/>
            <person name="Herrero J."/>
            <person name="Green E.D."/>
            <person name="Haussler D."/>
            <person name="Siepel A."/>
            <person name="Goldman N."/>
            <person name="Pollard K.S."/>
            <person name="Pedersen J.S."/>
            <person name="Lander E.S."/>
            <person name="Kellis M."/>
        </authorList>
    </citation>
    <scope>NUCLEOTIDE SEQUENCE [LARGE SCALE GENOMIC DNA]</scope>
    <source>
        <strain evidence="7 8">Thorbecke inbred</strain>
    </source>
</reference>